<name>A0AAE2SB62_9BACT</name>
<evidence type="ECO:0000313" key="3">
    <source>
        <dbReference type="Proteomes" id="UP000634206"/>
    </source>
</evidence>
<feature type="chain" id="PRO_5041925663" evidence="1">
    <location>
        <begin position="23"/>
        <end position="271"/>
    </location>
</feature>
<feature type="signal peptide" evidence="1">
    <location>
        <begin position="1"/>
        <end position="22"/>
    </location>
</feature>
<dbReference type="RefSeq" id="WP_309489511.1">
    <property type="nucleotide sequence ID" value="NZ_JAENIG010000004.1"/>
</dbReference>
<dbReference type="Pfam" id="PF10670">
    <property type="entry name" value="DUF4198"/>
    <property type="match status" value="1"/>
</dbReference>
<gene>
    <name evidence="2" type="ORF">JIN83_08005</name>
</gene>
<protein>
    <submittedName>
        <fullName evidence="2">DUF4198 domain-containing protein</fullName>
    </submittedName>
</protein>
<sequence>MKLKPCLLAAAVLALASHLAHAHRVWILPSTTVLSGESPWVTFDACVSNNLFFPNYVPLPTDPLVAVGPDGKPVTLQNPSTGKLRSTFDLELAKEGSYQIYGLRSGISAHWKEDGENKRWRGDMAKLKAEGITKKPDVGIYNYIRRTATFVTAGKPNKEALKPLGKGLELVVTDTHPNDLFAGEKATFTMHLNGKPAPEVDVVLIKGGDRFRNDPEEIKIKTDSEGKFSITLKEAGRYWMEAVIEKKSGELDGAPLYDYATYAVTLEVLPE</sequence>
<proteinExistence type="predicted"/>
<evidence type="ECO:0000313" key="2">
    <source>
        <dbReference type="EMBL" id="MBK1854900.1"/>
    </source>
</evidence>
<dbReference type="EMBL" id="JAENIG010000004">
    <property type="protein sequence ID" value="MBK1854900.1"/>
    <property type="molecule type" value="Genomic_DNA"/>
</dbReference>
<dbReference type="InterPro" id="IPR019613">
    <property type="entry name" value="DUF4198"/>
</dbReference>
<comment type="caution">
    <text evidence="2">The sequence shown here is derived from an EMBL/GenBank/DDBJ whole genome shotgun (WGS) entry which is preliminary data.</text>
</comment>
<keyword evidence="1" id="KW-0732">Signal</keyword>
<dbReference type="AlphaFoldDB" id="A0AAE2SB62"/>
<keyword evidence="3" id="KW-1185">Reference proteome</keyword>
<evidence type="ECO:0000256" key="1">
    <source>
        <dbReference type="SAM" id="SignalP"/>
    </source>
</evidence>
<reference evidence="2" key="1">
    <citation type="submission" date="2021-01" db="EMBL/GenBank/DDBJ databases">
        <title>Modified the classification status of verrucomicrobia.</title>
        <authorList>
            <person name="Feng X."/>
        </authorList>
    </citation>
    <scope>NUCLEOTIDE SEQUENCE</scope>
    <source>
        <strain evidence="2">5K15</strain>
    </source>
</reference>
<accession>A0AAE2SB62</accession>
<dbReference type="Proteomes" id="UP000634206">
    <property type="component" value="Unassembled WGS sequence"/>
</dbReference>
<organism evidence="2 3">
    <name type="scientific">Oceaniferula flava</name>
    <dbReference type="NCBI Taxonomy" id="2800421"/>
    <lineage>
        <taxon>Bacteria</taxon>
        <taxon>Pseudomonadati</taxon>
        <taxon>Verrucomicrobiota</taxon>
        <taxon>Verrucomicrobiia</taxon>
        <taxon>Verrucomicrobiales</taxon>
        <taxon>Verrucomicrobiaceae</taxon>
        <taxon>Oceaniferula</taxon>
    </lineage>
</organism>